<comment type="caution">
    <text evidence="1">The sequence shown here is derived from an EMBL/GenBank/DDBJ whole genome shotgun (WGS) entry which is preliminary data.</text>
</comment>
<organism evidence="1">
    <name type="scientific">Thermus tengchongensis</name>
    <dbReference type="NCBI Taxonomy" id="1214928"/>
    <lineage>
        <taxon>Bacteria</taxon>
        <taxon>Thermotogati</taxon>
        <taxon>Deinococcota</taxon>
        <taxon>Deinococci</taxon>
        <taxon>Thermales</taxon>
        <taxon>Thermaceae</taxon>
        <taxon>Thermus</taxon>
    </lineage>
</organism>
<name>A0A7V4EIE4_9DEIN</name>
<accession>A0A7V4EIE4</accession>
<dbReference type="AlphaFoldDB" id="A0A7V4EIE4"/>
<gene>
    <name evidence="1" type="ORF">ENT80_04590</name>
</gene>
<proteinExistence type="predicted"/>
<reference evidence="1" key="1">
    <citation type="journal article" date="2020" name="mSystems">
        <title>Genome- and Community-Level Interaction Insights into Carbon Utilization and Element Cycling Functions of Hydrothermarchaeota in Hydrothermal Sediment.</title>
        <authorList>
            <person name="Zhou Z."/>
            <person name="Liu Y."/>
            <person name="Xu W."/>
            <person name="Pan J."/>
            <person name="Luo Z.H."/>
            <person name="Li M."/>
        </authorList>
    </citation>
    <scope>NUCLEOTIDE SEQUENCE [LARGE SCALE GENOMIC DNA]</scope>
    <source>
        <strain evidence="1">SpSt-611</strain>
    </source>
</reference>
<dbReference type="Gene3D" id="6.20.20.10">
    <property type="match status" value="1"/>
</dbReference>
<sequence length="106" mass="12099">MVRVKSTRRVECPLCGGTGFVHTEWFAFRPVPGSETECPECEGLGQVPELLEEISGPEPLQRTPYEAELWAEWVRAYREARRRGLPPEEARRAAEGEVWGLEELPF</sequence>
<protein>
    <submittedName>
        <fullName evidence="1">Uncharacterized protein</fullName>
    </submittedName>
</protein>
<evidence type="ECO:0000313" key="1">
    <source>
        <dbReference type="EMBL" id="HGN85433.1"/>
    </source>
</evidence>
<dbReference type="SUPFAM" id="SSF57938">
    <property type="entry name" value="DnaJ/Hsp40 cysteine-rich domain"/>
    <property type="match status" value="1"/>
</dbReference>
<dbReference type="EMBL" id="DTAB01000262">
    <property type="protein sequence ID" value="HGN85433.1"/>
    <property type="molecule type" value="Genomic_DNA"/>
</dbReference>
<dbReference type="InterPro" id="IPR036410">
    <property type="entry name" value="HSP_DnaJ_Cys-rich_dom_sf"/>
</dbReference>